<dbReference type="Proteomes" id="UP000293360">
    <property type="component" value="Unassembled WGS sequence"/>
</dbReference>
<protein>
    <recommendedName>
        <fullName evidence="1">F-box domain-containing protein</fullName>
    </recommendedName>
</protein>
<dbReference type="OrthoDB" id="10440323at2759"/>
<name>A0A4Q4TTJ4_9PEZI</name>
<gene>
    <name evidence="2" type="ORF">DL764_000427</name>
</gene>
<keyword evidence="3" id="KW-1185">Reference proteome</keyword>
<dbReference type="AlphaFoldDB" id="A0A4Q4TTJ4"/>
<dbReference type="InterPro" id="IPR001810">
    <property type="entry name" value="F-box_dom"/>
</dbReference>
<organism evidence="2 3">
    <name type="scientific">Monosporascus ibericus</name>
    <dbReference type="NCBI Taxonomy" id="155417"/>
    <lineage>
        <taxon>Eukaryota</taxon>
        <taxon>Fungi</taxon>
        <taxon>Dikarya</taxon>
        <taxon>Ascomycota</taxon>
        <taxon>Pezizomycotina</taxon>
        <taxon>Sordariomycetes</taxon>
        <taxon>Xylariomycetidae</taxon>
        <taxon>Xylariales</taxon>
        <taxon>Xylariales incertae sedis</taxon>
        <taxon>Monosporascus</taxon>
    </lineage>
</organism>
<evidence type="ECO:0000313" key="3">
    <source>
        <dbReference type="Proteomes" id="UP000293360"/>
    </source>
</evidence>
<evidence type="ECO:0000259" key="1">
    <source>
        <dbReference type="PROSITE" id="PS50181"/>
    </source>
</evidence>
<dbReference type="EMBL" id="QJNU01000012">
    <property type="protein sequence ID" value="RYP10805.1"/>
    <property type="molecule type" value="Genomic_DNA"/>
</dbReference>
<dbReference type="PROSITE" id="PS50181">
    <property type="entry name" value="FBOX"/>
    <property type="match status" value="1"/>
</dbReference>
<comment type="caution">
    <text evidence="2">The sequence shown here is derived from an EMBL/GenBank/DDBJ whole genome shotgun (WGS) entry which is preliminary data.</text>
</comment>
<feature type="domain" description="F-box" evidence="1">
    <location>
        <begin position="1"/>
        <end position="49"/>
    </location>
</feature>
<evidence type="ECO:0000313" key="2">
    <source>
        <dbReference type="EMBL" id="RYP10805.1"/>
    </source>
</evidence>
<sequence>MNITNKFPNEFLVEVMAHLKPTDMLSLTLTFKRPRKVVKEHQRMLAHQLLRNHCDPAVSQMAVAHHAAKIAEWKPSKRDTGPGSDSWSLGEFCGLYLRYHS</sequence>
<accession>A0A4Q4TTJ4</accession>
<reference evidence="2 3" key="1">
    <citation type="submission" date="2018-06" db="EMBL/GenBank/DDBJ databases">
        <title>Complete Genomes of Monosporascus.</title>
        <authorList>
            <person name="Robinson A.J."/>
            <person name="Natvig D.O."/>
        </authorList>
    </citation>
    <scope>NUCLEOTIDE SEQUENCE [LARGE SCALE GENOMIC DNA]</scope>
    <source>
        <strain evidence="2 3">CBS 110550</strain>
    </source>
</reference>
<proteinExistence type="predicted"/>